<reference evidence="1 2" key="1">
    <citation type="journal article" date="2022" name="bioRxiv">
        <title>Ecology and evolution of chlamydial symbionts of arthropods.</title>
        <authorList>
            <person name="Halter T."/>
            <person name="Koestlbacher S."/>
            <person name="Collingro A."/>
            <person name="Sixt B.S."/>
            <person name="Toenshoff E.R."/>
            <person name="Hendrickx F."/>
            <person name="Kostanjsek R."/>
            <person name="Horn M."/>
        </authorList>
    </citation>
    <scope>NUCLEOTIDE SEQUENCE [LARGE SCALE GENOMIC DNA]</scope>
    <source>
        <strain evidence="1">W744xW776</strain>
    </source>
</reference>
<organism evidence="1 2">
    <name type="scientific">Candidatus Rhabdochlamydia oedothoracis</name>
    <dbReference type="NCBI Taxonomy" id="2720720"/>
    <lineage>
        <taxon>Bacteria</taxon>
        <taxon>Pseudomonadati</taxon>
        <taxon>Chlamydiota</taxon>
        <taxon>Chlamydiia</taxon>
        <taxon>Parachlamydiales</taxon>
        <taxon>Candidatus Rhabdochlamydiaceae</taxon>
        <taxon>Candidatus Rhabdochlamydia</taxon>
    </lineage>
</organism>
<sequence>MIRITGSFPSSPLPFQDPIKKIQKELYDSIGQFKTKLQSLNAVKAKDPQFLEEFAYGIRQVNSLVEKIEESSRTSSEDLKDAAYIMHNVLYQSLYSPNSASETSLLKVATNFKIEEDSDLSLVLHNFTKHPNRLDMLIRELTVIMEDLEN</sequence>
<name>A0ABX8UZJ5_9BACT</name>
<keyword evidence="2" id="KW-1185">Reference proteome</keyword>
<dbReference type="RefSeq" id="WP_215217234.1">
    <property type="nucleotide sequence ID" value="NZ_CP075587.1"/>
</dbReference>
<protein>
    <submittedName>
        <fullName evidence="1">Uncharacterized protein</fullName>
    </submittedName>
</protein>
<gene>
    <name evidence="1" type="ORF">RHABOEDO_000471</name>
</gene>
<evidence type="ECO:0000313" key="2">
    <source>
        <dbReference type="Proteomes" id="UP000826014"/>
    </source>
</evidence>
<evidence type="ECO:0000313" key="1">
    <source>
        <dbReference type="EMBL" id="QYF48336.1"/>
    </source>
</evidence>
<dbReference type="EMBL" id="CP075587">
    <property type="protein sequence ID" value="QYF48336.1"/>
    <property type="molecule type" value="Genomic_DNA"/>
</dbReference>
<accession>A0ABX8UZJ5</accession>
<dbReference type="Proteomes" id="UP000826014">
    <property type="component" value="Chromosome"/>
</dbReference>
<proteinExistence type="predicted"/>